<dbReference type="PANTHER" id="PTHR11058:SF9">
    <property type="entry name" value="NADH-UBIQUINONE OXIDOREDUCTASE CHAIN 3"/>
    <property type="match status" value="1"/>
</dbReference>
<keyword evidence="9" id="KW-0679">Respiratory chain</keyword>
<dbReference type="InterPro" id="IPR038430">
    <property type="entry name" value="NDAH_ubi_oxred_su3_sf"/>
</dbReference>
<evidence type="ECO:0000256" key="2">
    <source>
        <dbReference type="ARBA" id="ARBA00008472"/>
    </source>
</evidence>
<dbReference type="GO" id="GO:0030964">
    <property type="term" value="C:NADH dehydrogenase complex"/>
    <property type="evidence" value="ECO:0007669"/>
    <property type="project" value="TreeGrafter"/>
</dbReference>
<dbReference type="AlphaFoldDB" id="A0A075D0H3"/>
<evidence type="ECO:0000256" key="6">
    <source>
        <dbReference type="ARBA" id="ARBA00022989"/>
    </source>
</evidence>
<evidence type="ECO:0000256" key="9">
    <source>
        <dbReference type="RuleBase" id="RU003640"/>
    </source>
</evidence>
<keyword evidence="9" id="KW-0249">Electron transport</keyword>
<keyword evidence="5 9" id="KW-0812">Transmembrane</keyword>
<evidence type="ECO:0000256" key="4">
    <source>
        <dbReference type="ARBA" id="ARBA00022448"/>
    </source>
</evidence>
<dbReference type="GO" id="GO:0008137">
    <property type="term" value="F:NADH dehydrogenase (ubiquinone) activity"/>
    <property type="evidence" value="ECO:0007669"/>
    <property type="project" value="UniProtKB-UniRule"/>
</dbReference>
<evidence type="ECO:0000256" key="5">
    <source>
        <dbReference type="ARBA" id="ARBA00022692"/>
    </source>
</evidence>
<keyword evidence="4 9" id="KW-0813">Transport</keyword>
<accession>A0A075D0H3</accession>
<keyword evidence="9" id="KW-0830">Ubiquinone</keyword>
<proteinExistence type="inferred from homology"/>
<evidence type="ECO:0000256" key="3">
    <source>
        <dbReference type="ARBA" id="ARBA00021007"/>
    </source>
</evidence>
<dbReference type="InterPro" id="IPR000440">
    <property type="entry name" value="NADH_UbQ/plastoQ_OxRdtase_su3"/>
</dbReference>
<keyword evidence="6 9" id="KW-1133">Transmembrane helix</keyword>
<comment type="subcellular location">
    <subcellularLocation>
        <location evidence="1">Membrane</location>
    </subcellularLocation>
    <subcellularLocation>
        <location evidence="9">Mitochondrion membrane</location>
        <topology evidence="9">Multi-pass membrane protein</topology>
    </subcellularLocation>
</comment>
<comment type="similarity">
    <text evidence="2 9">Belongs to the complex I subunit 3 family.</text>
</comment>
<evidence type="ECO:0000256" key="7">
    <source>
        <dbReference type="ARBA" id="ARBA00023136"/>
    </source>
</evidence>
<feature type="transmembrane region" description="Helical" evidence="9">
    <location>
        <begin position="6"/>
        <end position="26"/>
    </location>
</feature>
<keyword evidence="9 10" id="KW-0496">Mitochondrion</keyword>
<reference evidence="10" key="1">
    <citation type="submission" date="2013-10" db="EMBL/GenBank/DDBJ databases">
        <authorList>
            <person name="Arquez Mendoza M.A."/>
            <person name="Castro Garcia L.R."/>
        </authorList>
    </citation>
    <scope>NUCLEOTIDE SEQUENCE</scope>
</reference>
<keyword evidence="9" id="KW-1278">Translocase</keyword>
<comment type="catalytic activity">
    <reaction evidence="8 9">
        <text>a ubiquinone + NADH + 5 H(+)(in) = a ubiquinol + NAD(+) + 4 H(+)(out)</text>
        <dbReference type="Rhea" id="RHEA:29091"/>
        <dbReference type="Rhea" id="RHEA-COMP:9565"/>
        <dbReference type="Rhea" id="RHEA-COMP:9566"/>
        <dbReference type="ChEBI" id="CHEBI:15378"/>
        <dbReference type="ChEBI" id="CHEBI:16389"/>
        <dbReference type="ChEBI" id="CHEBI:17976"/>
        <dbReference type="ChEBI" id="CHEBI:57540"/>
        <dbReference type="ChEBI" id="CHEBI:57945"/>
        <dbReference type="EC" id="7.1.1.2"/>
    </reaction>
</comment>
<reference evidence="10" key="2">
    <citation type="journal article" date="2014" name="Mar. Genomics">
        <title>Sequence and comparison of mitochondrial genomes in the genus Nerita (Gastropoda: Neritimorpha: Neritidae) and phylogenetic considerations among gastropods.</title>
        <authorList>
            <person name="Arquez M."/>
            <person name="Colgan D."/>
            <person name="Castro L.R."/>
        </authorList>
    </citation>
    <scope>NUCLEOTIDE SEQUENCE</scope>
</reference>
<organism evidence="10">
    <name type="scientific">Nerita tessellata</name>
    <dbReference type="NCBI Taxonomy" id="537792"/>
    <lineage>
        <taxon>Eukaryota</taxon>
        <taxon>Metazoa</taxon>
        <taxon>Spiralia</taxon>
        <taxon>Lophotrochozoa</taxon>
        <taxon>Mollusca</taxon>
        <taxon>Gastropoda</taxon>
        <taxon>Neritimorpha</taxon>
        <taxon>Cycloneritida</taxon>
        <taxon>Neritoidea</taxon>
        <taxon>Neritidae</taxon>
        <taxon>Nerita</taxon>
    </lineage>
</organism>
<sequence length="117" mass="13096">MTSVLLCSFVSVVVSFVVMTLAWVLGKRVVLDREKSSPFECGFDPMGSARLPFSLRFFLLAVIFLIFDVEIVLLFPIFIGCFEGVSMSVFWGGFAFLIILIVGLFHEWNEGSLDWAG</sequence>
<keyword evidence="7 9" id="KW-0472">Membrane</keyword>
<dbReference type="Gene3D" id="1.20.58.1610">
    <property type="entry name" value="NADH:ubiquinone/plastoquinone oxidoreductase, chain 3"/>
    <property type="match status" value="1"/>
</dbReference>
<gene>
    <name evidence="10" type="primary">nad3</name>
</gene>
<evidence type="ECO:0000256" key="1">
    <source>
        <dbReference type="ARBA" id="ARBA00004370"/>
    </source>
</evidence>
<dbReference type="GO" id="GO:0031966">
    <property type="term" value="C:mitochondrial membrane"/>
    <property type="evidence" value="ECO:0007669"/>
    <property type="project" value="UniProtKB-SubCell"/>
</dbReference>
<dbReference type="EC" id="7.1.1.2" evidence="9"/>
<dbReference type="EMBL" id="KF728889">
    <property type="protein sequence ID" value="AHC94334.1"/>
    <property type="molecule type" value="Genomic_DNA"/>
</dbReference>
<evidence type="ECO:0000313" key="10">
    <source>
        <dbReference type="EMBL" id="AHC94334.1"/>
    </source>
</evidence>
<name>A0A075D0H3_9GAST</name>
<geneLocation type="mitochondrion" evidence="10"/>
<dbReference type="Pfam" id="PF00507">
    <property type="entry name" value="Oxidored_q4"/>
    <property type="match status" value="1"/>
</dbReference>
<feature type="transmembrane region" description="Helical" evidence="9">
    <location>
        <begin position="85"/>
        <end position="105"/>
    </location>
</feature>
<protein>
    <recommendedName>
        <fullName evidence="3 9">NADH-ubiquinone oxidoreductase chain 3</fullName>
        <ecNumber evidence="9">7.1.1.2</ecNumber>
    </recommendedName>
</protein>
<dbReference type="PANTHER" id="PTHR11058">
    <property type="entry name" value="NADH-UBIQUINONE OXIDOREDUCTASE CHAIN 3"/>
    <property type="match status" value="1"/>
</dbReference>
<keyword evidence="9" id="KW-0520">NAD</keyword>
<evidence type="ECO:0000256" key="8">
    <source>
        <dbReference type="ARBA" id="ARBA00049551"/>
    </source>
</evidence>
<feature type="transmembrane region" description="Helical" evidence="9">
    <location>
        <begin position="57"/>
        <end position="79"/>
    </location>
</feature>
<comment type="function">
    <text evidence="9">Core subunit of the mitochondrial membrane respiratory chain NADH dehydrogenase (Complex I) which catalyzes electron transfer from NADH through the respiratory chain, using ubiquinone as an electron acceptor. Essential for the catalytic activity of complex I.</text>
</comment>